<comment type="caution">
    <text evidence="2">The sequence shown here is derived from an EMBL/GenBank/DDBJ whole genome shotgun (WGS) entry which is preliminary data.</text>
</comment>
<name>A0A1V2IHE2_9ACTN</name>
<keyword evidence="3" id="KW-1185">Reference proteome</keyword>
<dbReference type="EMBL" id="MOMC01000014">
    <property type="protein sequence ID" value="ONH31851.1"/>
    <property type="molecule type" value="Genomic_DNA"/>
</dbReference>
<feature type="region of interest" description="Disordered" evidence="1">
    <location>
        <begin position="1"/>
        <end position="25"/>
    </location>
</feature>
<accession>A0A1V2IHE2</accession>
<sequence length="65" mass="6924">MTELGPAAPRDGTATPPDGAAMPPDIGVLLADDQELFREGARVIVDPVPQHVADQWSQPARRPKP</sequence>
<evidence type="ECO:0000313" key="2">
    <source>
        <dbReference type="EMBL" id="ONH31851.1"/>
    </source>
</evidence>
<organism evidence="2 3">
    <name type="scientific">Pseudofrankia asymbiotica</name>
    <dbReference type="NCBI Taxonomy" id="1834516"/>
    <lineage>
        <taxon>Bacteria</taxon>
        <taxon>Bacillati</taxon>
        <taxon>Actinomycetota</taxon>
        <taxon>Actinomycetes</taxon>
        <taxon>Frankiales</taxon>
        <taxon>Frankiaceae</taxon>
        <taxon>Pseudofrankia</taxon>
    </lineage>
</organism>
<proteinExistence type="predicted"/>
<gene>
    <name evidence="2" type="ORF">BL253_06760</name>
</gene>
<evidence type="ECO:0000313" key="3">
    <source>
        <dbReference type="Proteomes" id="UP000188929"/>
    </source>
</evidence>
<dbReference type="RefSeq" id="WP_076814592.1">
    <property type="nucleotide sequence ID" value="NZ_MOMC01000014.1"/>
</dbReference>
<protein>
    <submittedName>
        <fullName evidence="2">Uncharacterized protein</fullName>
    </submittedName>
</protein>
<evidence type="ECO:0000256" key="1">
    <source>
        <dbReference type="SAM" id="MobiDB-lite"/>
    </source>
</evidence>
<reference evidence="3" key="1">
    <citation type="submission" date="2016-10" db="EMBL/GenBank/DDBJ databases">
        <title>Frankia sp. NRRL B-16386 Genome sequencing.</title>
        <authorList>
            <person name="Ghodhbane-Gtari F."/>
            <person name="Swanson E."/>
            <person name="Gueddou A."/>
            <person name="Hezbri K."/>
            <person name="Ktari K."/>
            <person name="Nouioui I."/>
            <person name="Morris K."/>
            <person name="Simpson S."/>
            <person name="Abebe-Akele F."/>
            <person name="Thomas K."/>
            <person name="Gtari M."/>
            <person name="Tisa L.S."/>
        </authorList>
    </citation>
    <scope>NUCLEOTIDE SEQUENCE [LARGE SCALE GENOMIC DNA]</scope>
    <source>
        <strain evidence="3">NRRL B-16386</strain>
    </source>
</reference>
<dbReference type="AlphaFoldDB" id="A0A1V2IHE2"/>
<dbReference type="STRING" id="1834516.BL253_06760"/>
<dbReference type="Proteomes" id="UP000188929">
    <property type="component" value="Unassembled WGS sequence"/>
</dbReference>